<dbReference type="STRING" id="60517.A0A0R3WC48"/>
<evidence type="ECO:0000256" key="1">
    <source>
        <dbReference type="SAM" id="MobiDB-lite"/>
    </source>
</evidence>
<reference evidence="4" key="1">
    <citation type="submission" date="2017-02" db="UniProtKB">
        <authorList>
            <consortium name="WormBaseParasite"/>
        </authorList>
    </citation>
    <scope>IDENTIFICATION</scope>
</reference>
<gene>
    <name evidence="2" type="ORF">TASK_LOCUS8257</name>
</gene>
<evidence type="ECO:0000313" key="4">
    <source>
        <dbReference type="WBParaSite" id="TASK_0000825601-mRNA-1"/>
    </source>
</evidence>
<feature type="region of interest" description="Disordered" evidence="1">
    <location>
        <begin position="1"/>
        <end position="43"/>
    </location>
</feature>
<dbReference type="AlphaFoldDB" id="A0A0R3WC48"/>
<reference evidence="2 3" key="2">
    <citation type="submission" date="2018-11" db="EMBL/GenBank/DDBJ databases">
        <authorList>
            <consortium name="Pathogen Informatics"/>
        </authorList>
    </citation>
    <scope>NUCLEOTIDE SEQUENCE [LARGE SCALE GENOMIC DNA]</scope>
</reference>
<dbReference type="Proteomes" id="UP000282613">
    <property type="component" value="Unassembled WGS sequence"/>
</dbReference>
<evidence type="ECO:0000313" key="2">
    <source>
        <dbReference type="EMBL" id="VDK39880.1"/>
    </source>
</evidence>
<evidence type="ECO:0000313" key="3">
    <source>
        <dbReference type="Proteomes" id="UP000282613"/>
    </source>
</evidence>
<keyword evidence="3" id="KW-1185">Reference proteome</keyword>
<proteinExistence type="predicted"/>
<organism evidence="4">
    <name type="scientific">Taenia asiatica</name>
    <name type="common">Asian tapeworm</name>
    <dbReference type="NCBI Taxonomy" id="60517"/>
    <lineage>
        <taxon>Eukaryota</taxon>
        <taxon>Metazoa</taxon>
        <taxon>Spiralia</taxon>
        <taxon>Lophotrochozoa</taxon>
        <taxon>Platyhelminthes</taxon>
        <taxon>Cestoda</taxon>
        <taxon>Eucestoda</taxon>
        <taxon>Cyclophyllidea</taxon>
        <taxon>Taeniidae</taxon>
        <taxon>Taenia</taxon>
    </lineage>
</organism>
<dbReference type="EMBL" id="UYRS01018759">
    <property type="protein sequence ID" value="VDK39880.1"/>
    <property type="molecule type" value="Genomic_DNA"/>
</dbReference>
<accession>A0A0R3WC48</accession>
<feature type="compositionally biased region" description="Gly residues" evidence="1">
    <location>
        <begin position="15"/>
        <end position="25"/>
    </location>
</feature>
<name>A0A0R3WC48_TAEAS</name>
<sequence length="390" mass="44231">MASGRGNLTWAPAGAGEGARGGGRGQNERSGESAEGQRSPPPWFGEPPIFNLMRFYRTPIFNYQLFQGPTLSFDHTLLLPKADGDYAIPMAIAAPMGLLHMKHLQELAFGRDTSFLRRLDHPFIHNATSGETMESMIKFLLVAPPFDECVNRFISLPSRMVFELLVNVIQRAEDLRVHLTCQTTATNTVAEFLRPESWSPHQPSQPTQTMEEYMEQVEGNMAEETWMRHQVTNCLQYGLYEDLKRPENQQFHLVFRFMIINLMRLLRDFCLASPLPDGLVEGRSLLLDYARTHVESMSTILRVLDLKFGRYLIKPASLSNQREGEDNYMGQSVLAGRILTNTILLHTPEAWHCGATVSDFLLHSVPDCNLQNPQCLCWSFQQRFPGALGR</sequence>
<dbReference type="WBParaSite" id="TASK_0000825601-mRNA-1">
    <property type="protein sequence ID" value="TASK_0000825601-mRNA-1"/>
    <property type="gene ID" value="TASK_0000825601"/>
</dbReference>
<dbReference type="OrthoDB" id="6230606at2759"/>
<protein>
    <submittedName>
        <fullName evidence="4">Ufd2P_core domain-containing protein</fullName>
    </submittedName>
</protein>